<evidence type="ECO:0000313" key="1">
    <source>
        <dbReference type="EMBL" id="KAK0492323.1"/>
    </source>
</evidence>
<accession>A0AA39Q048</accession>
<name>A0AA39Q048_9AGAR</name>
<dbReference type="Proteomes" id="UP001175228">
    <property type="component" value="Unassembled WGS sequence"/>
</dbReference>
<proteinExistence type="predicted"/>
<protein>
    <submittedName>
        <fullName evidence="1">Uncharacterized protein</fullName>
    </submittedName>
</protein>
<dbReference type="EMBL" id="JAUEPU010000030">
    <property type="protein sequence ID" value="KAK0492323.1"/>
    <property type="molecule type" value="Genomic_DNA"/>
</dbReference>
<organism evidence="1 2">
    <name type="scientific">Armillaria luteobubalina</name>
    <dbReference type="NCBI Taxonomy" id="153913"/>
    <lineage>
        <taxon>Eukaryota</taxon>
        <taxon>Fungi</taxon>
        <taxon>Dikarya</taxon>
        <taxon>Basidiomycota</taxon>
        <taxon>Agaricomycotina</taxon>
        <taxon>Agaricomycetes</taxon>
        <taxon>Agaricomycetidae</taxon>
        <taxon>Agaricales</taxon>
        <taxon>Marasmiineae</taxon>
        <taxon>Physalacriaceae</taxon>
        <taxon>Armillaria</taxon>
    </lineage>
</organism>
<sequence length="395" mass="44917">MDKLLKMTDQITDTELILGAGARYSCREAYSIARAFLAIPSNVKEIVLIETTPDTLSRDDYLPPLLTHLRTTIGNRIYSLSFSKLSWRNFKDQALWHDALTSFPAVQNLELFDIQCNEAQFFSIVGSLPRKVRLFWTRGIRIDEYEAHAGAFEPTHDYPAMIRTGEHGPQVSMVNMEIATHTDLLLFSRIASRYSHLKISRVDDLRVRQHGIARPAWDGYIVDRLSAIMAAIVEPGQIPTLHLGPFEFNGLHIPAPLFLTRVVDLQITVSLFHERSCLNWWTATLNKLTPSRAIETLEIRVEVDTDALPFGASFLSGVPREWVVFDTALCRASLVIERIKLSLCGLADKPHPENYNWANIMKWLEDSCIKNAQVTYEKKGPSYFEVMDDSTYDSN</sequence>
<evidence type="ECO:0000313" key="2">
    <source>
        <dbReference type="Proteomes" id="UP001175228"/>
    </source>
</evidence>
<gene>
    <name evidence="1" type="ORF">EDD18DRAFT_510635</name>
</gene>
<dbReference type="AlphaFoldDB" id="A0AA39Q048"/>
<keyword evidence="2" id="KW-1185">Reference proteome</keyword>
<reference evidence="1" key="1">
    <citation type="submission" date="2023-06" db="EMBL/GenBank/DDBJ databases">
        <authorList>
            <consortium name="Lawrence Berkeley National Laboratory"/>
            <person name="Ahrendt S."/>
            <person name="Sahu N."/>
            <person name="Indic B."/>
            <person name="Wong-Bajracharya J."/>
            <person name="Merenyi Z."/>
            <person name="Ke H.-M."/>
            <person name="Monk M."/>
            <person name="Kocsube S."/>
            <person name="Drula E."/>
            <person name="Lipzen A."/>
            <person name="Balint B."/>
            <person name="Henrissat B."/>
            <person name="Andreopoulos B."/>
            <person name="Martin F.M."/>
            <person name="Harder C.B."/>
            <person name="Rigling D."/>
            <person name="Ford K.L."/>
            <person name="Foster G.D."/>
            <person name="Pangilinan J."/>
            <person name="Papanicolaou A."/>
            <person name="Barry K."/>
            <person name="LaButti K."/>
            <person name="Viragh M."/>
            <person name="Koriabine M."/>
            <person name="Yan M."/>
            <person name="Riley R."/>
            <person name="Champramary S."/>
            <person name="Plett K.L."/>
            <person name="Tsai I.J."/>
            <person name="Slot J."/>
            <person name="Sipos G."/>
            <person name="Plett J."/>
            <person name="Nagy L.G."/>
            <person name="Grigoriev I.V."/>
        </authorList>
    </citation>
    <scope>NUCLEOTIDE SEQUENCE</scope>
    <source>
        <strain evidence="1">HWK02</strain>
    </source>
</reference>
<comment type="caution">
    <text evidence="1">The sequence shown here is derived from an EMBL/GenBank/DDBJ whole genome shotgun (WGS) entry which is preliminary data.</text>
</comment>